<dbReference type="AlphaFoldDB" id="A0AAX4I1L6"/>
<reference evidence="3" key="1">
    <citation type="journal article" date="2023" name="bioRxiv">
        <title>Complete genome of the Medicago anthracnose fungus, Colletotrichum destructivum, reveals a mini-chromosome-like region within a core chromosome.</title>
        <authorList>
            <person name="Lapalu N."/>
            <person name="Simon A."/>
            <person name="Lu A."/>
            <person name="Plaumann P.-L."/>
            <person name="Amselem J."/>
            <person name="Pigne S."/>
            <person name="Auger A."/>
            <person name="Koch C."/>
            <person name="Dallery J.-F."/>
            <person name="O'Connell R.J."/>
        </authorList>
    </citation>
    <scope>NUCLEOTIDE SEQUENCE [LARGE SCALE GENOMIC DNA]</scope>
    <source>
        <strain evidence="3">CBS 520.97</strain>
    </source>
</reference>
<protein>
    <submittedName>
        <fullName evidence="2">Uncharacterized protein</fullName>
    </submittedName>
</protein>
<accession>A0AAX4I1L6</accession>
<dbReference type="EMBL" id="CP137305">
    <property type="protein sequence ID" value="WQF77120.1"/>
    <property type="molecule type" value="Genomic_DNA"/>
</dbReference>
<dbReference type="Proteomes" id="UP001322277">
    <property type="component" value="Chromosome 1"/>
</dbReference>
<organism evidence="2 3">
    <name type="scientific">Colletotrichum destructivum</name>
    <dbReference type="NCBI Taxonomy" id="34406"/>
    <lineage>
        <taxon>Eukaryota</taxon>
        <taxon>Fungi</taxon>
        <taxon>Dikarya</taxon>
        <taxon>Ascomycota</taxon>
        <taxon>Pezizomycotina</taxon>
        <taxon>Sordariomycetes</taxon>
        <taxon>Hypocreomycetidae</taxon>
        <taxon>Glomerellales</taxon>
        <taxon>Glomerellaceae</taxon>
        <taxon>Colletotrichum</taxon>
        <taxon>Colletotrichum destructivum species complex</taxon>
    </lineage>
</organism>
<feature type="region of interest" description="Disordered" evidence="1">
    <location>
        <begin position="100"/>
        <end position="125"/>
    </location>
</feature>
<dbReference type="RefSeq" id="XP_062774344.1">
    <property type="nucleotide sequence ID" value="XM_062918293.1"/>
</dbReference>
<name>A0AAX4I1L6_9PEZI</name>
<sequence length="214" mass="23993">MVSLISAASRRTPNRTTPVWTKIRSTWHNMRYPQKQLFSEDRNDMTKDFAMVDTDTTAETKADEEASFIALLEVGMHDLFEVEVETISRLDLTDGVCLPTSGPVDKSGQEEQTNTTMPGGESVEVKKTRGDAVMENAAGSNEEAPGHGTKTQKTPTAAVARDLRTAMNTQKIHRFFWQVSKQIRLARRREDFDSGHIRQIRLGVRAGREVRATV</sequence>
<keyword evidence="3" id="KW-1185">Reference proteome</keyword>
<evidence type="ECO:0000313" key="2">
    <source>
        <dbReference type="EMBL" id="WQF77120.1"/>
    </source>
</evidence>
<proteinExistence type="predicted"/>
<gene>
    <name evidence="2" type="ORF">CDEST_02134</name>
</gene>
<evidence type="ECO:0000313" key="3">
    <source>
        <dbReference type="Proteomes" id="UP001322277"/>
    </source>
</evidence>
<dbReference type="KEGG" id="cdet:87938637"/>
<dbReference type="GeneID" id="87938637"/>
<evidence type="ECO:0000256" key="1">
    <source>
        <dbReference type="SAM" id="MobiDB-lite"/>
    </source>
</evidence>